<proteinExistence type="predicted"/>
<evidence type="ECO:0000313" key="1">
    <source>
        <dbReference type="EMBL" id="ADL19085.1"/>
    </source>
</evidence>
<reference evidence="1 2" key="1">
    <citation type="journal article" date="2010" name="Appl. Environ. Microbiol.">
        <title>The genome sequence of the crenarchaeon Acidilobus saccharovorans supports a new order, Acidilobales, and suggests an important ecological role in terrestrial acidic hot springs.</title>
        <authorList>
            <person name="Mardanov A.V."/>
            <person name="Svetlitchnyi V.A."/>
            <person name="Beletsky A.V."/>
            <person name="Prokofeva M.I."/>
            <person name="Bonch-Osmolovskaya E.A."/>
            <person name="Ravin N.V."/>
            <person name="Skryabin K.G."/>
        </authorList>
    </citation>
    <scope>NUCLEOTIDE SEQUENCE [LARGE SCALE GENOMIC DNA]</scope>
    <source>
        <strain evidence="2">DSM 16705 / JCM 18335 / VKM B-2471 / 345-15</strain>
    </source>
</reference>
<dbReference type="Proteomes" id="UP000000346">
    <property type="component" value="Chromosome"/>
</dbReference>
<organism evidence="1 2">
    <name type="scientific">Acidilobus saccharovorans (strain DSM 16705 / JCM 18335 / VKM B-2471 / 345-15)</name>
    <dbReference type="NCBI Taxonomy" id="666510"/>
    <lineage>
        <taxon>Archaea</taxon>
        <taxon>Thermoproteota</taxon>
        <taxon>Thermoprotei</taxon>
        <taxon>Acidilobales</taxon>
        <taxon>Acidilobaceae</taxon>
        <taxon>Acidilobus</taxon>
    </lineage>
</organism>
<dbReference type="EMBL" id="CP001742">
    <property type="protein sequence ID" value="ADL19085.1"/>
    <property type="molecule type" value="Genomic_DNA"/>
</dbReference>
<name>D9Q197_ACIS3</name>
<dbReference type="eggNOG" id="arCOG01403">
    <property type="taxonomic scope" value="Archaea"/>
</dbReference>
<sequence length="45" mass="4836">MAAAIITIYNDSGLAYKLGLKGRDGVYTWNQVTDKLLSLYAAGKA</sequence>
<keyword evidence="2" id="KW-1185">Reference proteome</keyword>
<gene>
    <name evidence="1" type="ordered locus">ASAC_0679</name>
</gene>
<dbReference type="InParanoid" id="D9Q197"/>
<evidence type="ECO:0000313" key="2">
    <source>
        <dbReference type="Proteomes" id="UP000000346"/>
    </source>
</evidence>
<dbReference type="STRING" id="666510.ASAC_0679"/>
<protein>
    <submittedName>
        <fullName evidence="1">Uncharacterized protein</fullName>
    </submittedName>
</protein>
<dbReference type="HOGENOM" id="CLU_3194307_0_0_2"/>
<dbReference type="AlphaFoldDB" id="D9Q197"/>
<dbReference type="KEGG" id="asc:ASAC_0679"/>
<accession>D9Q197</accession>